<keyword evidence="1" id="KW-0808">Transferase</keyword>
<dbReference type="Pfam" id="PF08645">
    <property type="entry name" value="PNK3P"/>
    <property type="match status" value="1"/>
</dbReference>
<dbReference type="RefSeq" id="WP_244270433.1">
    <property type="nucleotide sequence ID" value="NZ_FNQE01000002.1"/>
</dbReference>
<name>A0A1H3KLP6_9FIRM</name>
<dbReference type="STRING" id="415015.SAMN05660462_00232"/>
<accession>A0A1H3KLP6</accession>
<evidence type="ECO:0000313" key="1">
    <source>
        <dbReference type="EMBL" id="SDY52976.1"/>
    </source>
</evidence>
<protein>
    <submittedName>
        <fullName evidence="1">Polynucleotide kinase 3 phosphatase</fullName>
    </submittedName>
</protein>
<dbReference type="InterPro" id="IPR023214">
    <property type="entry name" value="HAD_sf"/>
</dbReference>
<evidence type="ECO:0000313" key="2">
    <source>
        <dbReference type="Proteomes" id="UP000198625"/>
    </source>
</evidence>
<proteinExistence type="predicted"/>
<gene>
    <name evidence="1" type="ORF">SAMN05660462_00232</name>
</gene>
<sequence length="76" mass="9102">MKVAFLDRDGTIIEDYEDELWRNKTEPIFLSGSLEALEKIKRKGYEIIIITNQYLIDEKIISIQQYQDFTNKFIKK</sequence>
<dbReference type="InterPro" id="IPR036412">
    <property type="entry name" value="HAD-like_sf"/>
</dbReference>
<keyword evidence="2" id="KW-1185">Reference proteome</keyword>
<keyword evidence="1" id="KW-0418">Kinase</keyword>
<organism evidence="1 2">
    <name type="scientific">Proteiniborus ethanoligenes</name>
    <dbReference type="NCBI Taxonomy" id="415015"/>
    <lineage>
        <taxon>Bacteria</taxon>
        <taxon>Bacillati</taxon>
        <taxon>Bacillota</taxon>
        <taxon>Clostridia</taxon>
        <taxon>Eubacteriales</taxon>
        <taxon>Proteiniborus</taxon>
    </lineage>
</organism>
<dbReference type="Gene3D" id="3.40.50.1000">
    <property type="entry name" value="HAD superfamily/HAD-like"/>
    <property type="match status" value="1"/>
</dbReference>
<reference evidence="2" key="1">
    <citation type="submission" date="2016-10" db="EMBL/GenBank/DDBJ databases">
        <authorList>
            <person name="Varghese N."/>
            <person name="Submissions S."/>
        </authorList>
    </citation>
    <scope>NUCLEOTIDE SEQUENCE [LARGE SCALE GENOMIC DNA]</scope>
    <source>
        <strain evidence="2">DSM 21650</strain>
    </source>
</reference>
<dbReference type="GO" id="GO:0016301">
    <property type="term" value="F:kinase activity"/>
    <property type="evidence" value="ECO:0007669"/>
    <property type="project" value="UniProtKB-KW"/>
</dbReference>
<dbReference type="Proteomes" id="UP000198625">
    <property type="component" value="Unassembled WGS sequence"/>
</dbReference>
<dbReference type="SUPFAM" id="SSF56784">
    <property type="entry name" value="HAD-like"/>
    <property type="match status" value="1"/>
</dbReference>
<dbReference type="InterPro" id="IPR013954">
    <property type="entry name" value="PNK3P"/>
</dbReference>
<dbReference type="AlphaFoldDB" id="A0A1H3KLP6"/>
<dbReference type="EMBL" id="FNQE01000002">
    <property type="protein sequence ID" value="SDY52976.1"/>
    <property type="molecule type" value="Genomic_DNA"/>
</dbReference>